<sequence length="62" mass="7060">MSLKKRLFSQRKTFALSETGSNIFKPGGRPAPREVKSQKAQLESNQPGTRKDVKLKMEKKQN</sequence>
<evidence type="ECO:0000256" key="1">
    <source>
        <dbReference type="SAM" id="MobiDB-lite"/>
    </source>
</evidence>
<evidence type="ECO:0000313" key="3">
    <source>
        <dbReference type="Proteomes" id="UP000070427"/>
    </source>
</evidence>
<feature type="compositionally biased region" description="Polar residues" evidence="1">
    <location>
        <begin position="38"/>
        <end position="48"/>
    </location>
</feature>
<comment type="caution">
    <text evidence="2">The sequence shown here is derived from an EMBL/GenBank/DDBJ whole genome shotgun (WGS) entry which is preliminary data.</text>
</comment>
<feature type="region of interest" description="Disordered" evidence="1">
    <location>
        <begin position="19"/>
        <end position="62"/>
    </location>
</feature>
<proteinExistence type="predicted"/>
<accession>A0A140LDJ3</accession>
<gene>
    <name evidence="2" type="ORF">AN618_03740</name>
</gene>
<reference evidence="2 3" key="1">
    <citation type="submission" date="2015-12" db="EMBL/GenBank/DDBJ databases">
        <title>Draft genome sequnece of Fervidicola ferrireducens strain Y170.</title>
        <authorList>
            <person name="Patel B.K."/>
        </authorList>
    </citation>
    <scope>NUCLEOTIDE SEQUENCE [LARGE SCALE GENOMIC DNA]</scope>
    <source>
        <strain evidence="2 3">Y170</strain>
    </source>
</reference>
<dbReference type="InParanoid" id="A0A140LDJ3"/>
<dbReference type="RefSeq" id="WP_066351349.1">
    <property type="nucleotide sequence ID" value="NZ_LOED01000002.1"/>
</dbReference>
<name>A0A140LDJ3_9FIRM</name>
<dbReference type="OrthoDB" id="2382288at2"/>
<dbReference type="STRING" id="520764.AN618_03740"/>
<feature type="compositionally biased region" description="Basic and acidic residues" evidence="1">
    <location>
        <begin position="49"/>
        <end position="62"/>
    </location>
</feature>
<evidence type="ECO:0000313" key="2">
    <source>
        <dbReference type="EMBL" id="KXG78618.1"/>
    </source>
</evidence>
<organism evidence="2 3">
    <name type="scientific">Fervidicola ferrireducens</name>
    <dbReference type="NCBI Taxonomy" id="520764"/>
    <lineage>
        <taxon>Bacteria</taxon>
        <taxon>Bacillati</taxon>
        <taxon>Bacillota</taxon>
        <taxon>Clostridia</taxon>
        <taxon>Thermosediminibacterales</taxon>
        <taxon>Thermosediminibacteraceae</taxon>
        <taxon>Fervidicola</taxon>
    </lineage>
</organism>
<keyword evidence="3" id="KW-1185">Reference proteome</keyword>
<protein>
    <submittedName>
        <fullName evidence="2">Uncharacterized protein</fullName>
    </submittedName>
</protein>
<dbReference type="Proteomes" id="UP000070427">
    <property type="component" value="Unassembled WGS sequence"/>
</dbReference>
<dbReference type="EMBL" id="LOED01000002">
    <property type="protein sequence ID" value="KXG78618.1"/>
    <property type="molecule type" value="Genomic_DNA"/>
</dbReference>
<dbReference type="AlphaFoldDB" id="A0A140LDJ3"/>